<dbReference type="AlphaFoldDB" id="G7URE1"/>
<evidence type="ECO:0000313" key="2">
    <source>
        <dbReference type="EMBL" id="AER57133.1"/>
    </source>
</evidence>
<dbReference type="InterPro" id="IPR052720">
    <property type="entry name" value="Glycosyl_hydrolase_97"/>
</dbReference>
<name>G7URE1_PSEUP</name>
<dbReference type="InterPro" id="IPR029483">
    <property type="entry name" value="GH97_C"/>
</dbReference>
<sequence>MMADVTDAQPRTLQARLDFLTPGRRYTAQIYRDADDAHWASNPEAVTIQSRQVTSADTLTLKLAPGGGQAIRFVAH</sequence>
<evidence type="ECO:0000313" key="3">
    <source>
        <dbReference type="Proteomes" id="UP000005870"/>
    </source>
</evidence>
<dbReference type="KEGG" id="psd:DSC_12445"/>
<dbReference type="InterPro" id="IPR013785">
    <property type="entry name" value="Aldolase_TIM"/>
</dbReference>
<reference evidence="2 3" key="1">
    <citation type="journal article" date="2012" name="J. Bacteriol.">
        <title>Complete Genome Sequence of the BTEX-Degrading Bacterium Pseudoxanthomonas spadix BD-a59.</title>
        <authorList>
            <person name="Lee S.H."/>
            <person name="Jin H.M."/>
            <person name="Lee H.J."/>
            <person name="Kim J.M."/>
            <person name="Jeon C.O."/>
        </authorList>
    </citation>
    <scope>NUCLEOTIDE SEQUENCE [LARGE SCALE GENOMIC DNA]</scope>
    <source>
        <strain evidence="2 3">BD-a59</strain>
    </source>
</reference>
<proteinExistence type="predicted"/>
<dbReference type="eggNOG" id="COG2361">
    <property type="taxonomic scope" value="Bacteria"/>
</dbReference>
<dbReference type="Pfam" id="PF14509">
    <property type="entry name" value="GH97_C"/>
    <property type="match status" value="1"/>
</dbReference>
<dbReference type="OrthoDB" id="57532at2"/>
<dbReference type="Gene3D" id="3.20.20.70">
    <property type="entry name" value="Aldolase class I"/>
    <property type="match status" value="1"/>
</dbReference>
<accession>G7URE1</accession>
<gene>
    <name evidence="2" type="ordered locus">DSC_12445</name>
</gene>
<evidence type="ECO:0000259" key="1">
    <source>
        <dbReference type="Pfam" id="PF14509"/>
    </source>
</evidence>
<dbReference type="PANTHER" id="PTHR35803:SF1">
    <property type="entry name" value="GLUCAN 1,4-ALPHA-GLUCOSIDASE SUSB"/>
    <property type="match status" value="1"/>
</dbReference>
<dbReference type="PANTHER" id="PTHR35803">
    <property type="entry name" value="GLUCAN 1,4-ALPHA-GLUCOSIDASE SUSB-RELATED"/>
    <property type="match status" value="1"/>
</dbReference>
<protein>
    <submittedName>
        <fullName evidence="2">Alpha-glucosidase</fullName>
    </submittedName>
</protein>
<dbReference type="EMBL" id="CP003093">
    <property type="protein sequence ID" value="AER57133.1"/>
    <property type="molecule type" value="Genomic_DNA"/>
</dbReference>
<organism evidence="2 3">
    <name type="scientific">Pseudoxanthomonas spadix (strain BD-a59)</name>
    <dbReference type="NCBI Taxonomy" id="1045855"/>
    <lineage>
        <taxon>Bacteria</taxon>
        <taxon>Pseudomonadati</taxon>
        <taxon>Pseudomonadota</taxon>
        <taxon>Gammaproteobacteria</taxon>
        <taxon>Lysobacterales</taxon>
        <taxon>Lysobacteraceae</taxon>
        <taxon>Pseudoxanthomonas</taxon>
    </lineage>
</organism>
<keyword evidence="3" id="KW-1185">Reference proteome</keyword>
<feature type="domain" description="Glycosyl-hydrolase 97 C-terminal oligomerisation" evidence="1">
    <location>
        <begin position="3"/>
        <end position="73"/>
    </location>
</feature>
<dbReference type="STRING" id="1045855.DSC_12445"/>
<dbReference type="Proteomes" id="UP000005870">
    <property type="component" value="Chromosome"/>
</dbReference>
<dbReference type="HOGENOM" id="CLU_2651846_0_0_6"/>